<comment type="caution">
    <text evidence="1">The sequence shown here is derived from an EMBL/GenBank/DDBJ whole genome shotgun (WGS) entry which is preliminary data.</text>
</comment>
<gene>
    <name evidence="1" type="ORF">FEF34_17765</name>
</gene>
<keyword evidence="2" id="KW-1185">Reference proteome</keyword>
<dbReference type="Proteomes" id="UP000305921">
    <property type="component" value="Unassembled WGS sequence"/>
</dbReference>
<protein>
    <submittedName>
        <fullName evidence="1">Uncharacterized protein</fullName>
    </submittedName>
</protein>
<dbReference type="RefSeq" id="WP_138054045.1">
    <property type="nucleotide sequence ID" value="NZ_VAWE01000001.1"/>
</dbReference>
<name>A0A5R9E8Z5_9ACTN</name>
<evidence type="ECO:0000313" key="2">
    <source>
        <dbReference type="Proteomes" id="UP000305921"/>
    </source>
</evidence>
<dbReference type="AlphaFoldDB" id="A0A5R9E8Z5"/>
<sequence>MGEIEAEAADVDEGAVLAGVVAERAVEHGVQHVVAEWEHQRKLAGDIDATVRSQLASADRGPGTSATATVRGIVPPLVGPAGTARRR</sequence>
<dbReference type="EMBL" id="VAWE01000001">
    <property type="protein sequence ID" value="TLQ44694.1"/>
    <property type="molecule type" value="Genomic_DNA"/>
</dbReference>
<organism evidence="1 2">
    <name type="scientific">Streptomyces marianii</name>
    <dbReference type="NCBI Taxonomy" id="1817406"/>
    <lineage>
        <taxon>Bacteria</taxon>
        <taxon>Bacillati</taxon>
        <taxon>Actinomycetota</taxon>
        <taxon>Actinomycetes</taxon>
        <taxon>Kitasatosporales</taxon>
        <taxon>Streptomycetaceae</taxon>
        <taxon>Streptomyces</taxon>
    </lineage>
</organism>
<reference evidence="1 2" key="1">
    <citation type="submission" date="2019-05" db="EMBL/GenBank/DDBJ databases">
        <title>Streptomyces marianii sp. nov., a novel marine actinomycete from southern coast of India.</title>
        <authorList>
            <person name="Iniyan A.M."/>
            <person name="Wink J."/>
            <person name="Ramprasad E."/>
            <person name="Ramana C.V."/>
            <person name="Bunk B."/>
            <person name="Sproer C."/>
            <person name="Joseph F.-J.R.S."/>
            <person name="Vincent S.G.P."/>
        </authorList>
    </citation>
    <scope>NUCLEOTIDE SEQUENCE [LARGE SCALE GENOMIC DNA]</scope>
    <source>
        <strain evidence="1 2">ICN19</strain>
    </source>
</reference>
<evidence type="ECO:0000313" key="1">
    <source>
        <dbReference type="EMBL" id="TLQ44694.1"/>
    </source>
</evidence>
<proteinExistence type="predicted"/>
<accession>A0A5R9E8Z5</accession>